<dbReference type="PANTHER" id="PTHR42861">
    <property type="entry name" value="CALCIUM-TRANSPORTING ATPASE"/>
    <property type="match status" value="1"/>
</dbReference>
<keyword evidence="4" id="KW-0067">ATP-binding</keyword>
<gene>
    <name evidence="12" type="ORF">ADIARSV_2937</name>
</gene>
<feature type="transmembrane region" description="Helical" evidence="8">
    <location>
        <begin position="799"/>
        <end position="819"/>
    </location>
</feature>
<feature type="domain" description="Cation-transporting P-type ATPase N-terminal" evidence="11">
    <location>
        <begin position="8"/>
        <end position="56"/>
    </location>
</feature>
<dbReference type="NCBIfam" id="TIGR01494">
    <property type="entry name" value="ATPase_P-type"/>
    <property type="match status" value="2"/>
</dbReference>
<feature type="transmembrane region" description="Helical" evidence="8">
    <location>
        <begin position="697"/>
        <end position="725"/>
    </location>
</feature>
<keyword evidence="2 8" id="KW-0812">Transmembrane</keyword>
<reference evidence="12 13" key="1">
    <citation type="journal article" date="2013" name="Genome Announc.">
        <title>Draft Genome Sequence of Arcticibacter svalbardensis Strain MN12-7T, a Member of the Family Sphingobacteriaceae Isolated from an Arctic Soil Sample.</title>
        <authorList>
            <person name="Shivaji S."/>
            <person name="Ara S."/>
            <person name="Prasad S."/>
            <person name="Manasa B.P."/>
            <person name="Begum Z."/>
            <person name="Singh A."/>
            <person name="Kumar Pinnaka A."/>
        </authorList>
    </citation>
    <scope>NUCLEOTIDE SEQUENCE [LARGE SCALE GENOMIC DNA]</scope>
    <source>
        <strain evidence="12 13">MN12-7</strain>
    </source>
</reference>
<dbReference type="Proteomes" id="UP000014174">
    <property type="component" value="Unassembled WGS sequence"/>
</dbReference>
<feature type="transmembrane region" description="Helical" evidence="8">
    <location>
        <begin position="218"/>
        <end position="239"/>
    </location>
</feature>
<dbReference type="Gene3D" id="3.40.50.1000">
    <property type="entry name" value="HAD superfamily/HAD-like"/>
    <property type="match status" value="2"/>
</dbReference>
<keyword evidence="6 8" id="KW-1133">Transmembrane helix</keyword>
<dbReference type="GO" id="GO:0005524">
    <property type="term" value="F:ATP binding"/>
    <property type="evidence" value="ECO:0007669"/>
    <property type="project" value="UniProtKB-KW"/>
</dbReference>
<evidence type="ECO:0000313" key="13">
    <source>
        <dbReference type="Proteomes" id="UP000014174"/>
    </source>
</evidence>
<dbReference type="AlphaFoldDB" id="R9GY80"/>
<evidence type="ECO:0000259" key="10">
    <source>
        <dbReference type="Pfam" id="PF00689"/>
    </source>
</evidence>
<dbReference type="EMBL" id="AQPN01000101">
    <property type="protein sequence ID" value="EOR93944.1"/>
    <property type="molecule type" value="Genomic_DNA"/>
</dbReference>
<protein>
    <submittedName>
        <fullName evidence="12">Cation transport ATPase</fullName>
    </submittedName>
</protein>
<dbReference type="InterPro" id="IPR008250">
    <property type="entry name" value="ATPase_P-typ_transduc_dom_A_sf"/>
</dbReference>
<comment type="subcellular location">
    <subcellularLocation>
        <location evidence="1">Membrane</location>
        <topology evidence="1">Multi-pass membrane protein</topology>
    </subcellularLocation>
</comment>
<dbReference type="SUPFAM" id="SSF81665">
    <property type="entry name" value="Calcium ATPase, transmembrane domain M"/>
    <property type="match status" value="1"/>
</dbReference>
<evidence type="ECO:0000256" key="7">
    <source>
        <dbReference type="ARBA" id="ARBA00023136"/>
    </source>
</evidence>
<keyword evidence="3" id="KW-0547">Nucleotide-binding</keyword>
<keyword evidence="5" id="KW-1278">Translocase</keyword>
<dbReference type="InterPro" id="IPR044492">
    <property type="entry name" value="P_typ_ATPase_HD_dom"/>
</dbReference>
<dbReference type="InterPro" id="IPR023299">
    <property type="entry name" value="ATPase_P-typ_cyto_dom_N"/>
</dbReference>
<keyword evidence="13" id="KW-1185">Reference proteome</keyword>
<dbReference type="GO" id="GO:0016020">
    <property type="term" value="C:membrane"/>
    <property type="evidence" value="ECO:0007669"/>
    <property type="project" value="UniProtKB-SubCell"/>
</dbReference>
<dbReference type="SFLD" id="SFLDG00002">
    <property type="entry name" value="C1.7:_P-type_atpase_like"/>
    <property type="match status" value="1"/>
</dbReference>
<dbReference type="eggNOG" id="COG0474">
    <property type="taxonomic scope" value="Bacteria"/>
</dbReference>
<proteinExistence type="predicted"/>
<dbReference type="SFLD" id="SFLDF00027">
    <property type="entry name" value="p-type_atpase"/>
    <property type="match status" value="1"/>
</dbReference>
<feature type="domain" description="Cation-transporting P-type ATPase C-terminal" evidence="10">
    <location>
        <begin position="655"/>
        <end position="825"/>
    </location>
</feature>
<dbReference type="OrthoDB" id="9770315at2"/>
<dbReference type="Pfam" id="PF00122">
    <property type="entry name" value="E1-E2_ATPase"/>
    <property type="match status" value="1"/>
</dbReference>
<evidence type="ECO:0000256" key="6">
    <source>
        <dbReference type="ARBA" id="ARBA00022989"/>
    </source>
</evidence>
<organism evidence="12 13">
    <name type="scientific">Arcticibacter svalbardensis MN12-7</name>
    <dbReference type="NCBI Taxonomy" id="1150600"/>
    <lineage>
        <taxon>Bacteria</taxon>
        <taxon>Pseudomonadati</taxon>
        <taxon>Bacteroidota</taxon>
        <taxon>Sphingobacteriia</taxon>
        <taxon>Sphingobacteriales</taxon>
        <taxon>Sphingobacteriaceae</taxon>
        <taxon>Arcticibacter</taxon>
    </lineage>
</organism>
<sequence>MEDNIDLKGLSPEEVVASRLKNGSNSAFTENESPFWLIVKDVVTEPLFFILVCAASIYFILGDYKEGIIMLVALLFISAISLFQENRSRNAVDSLKKLSSPHAKVIRAGITTNIDTEELVIGDLIVVEDGNIVPADGKILKSNDFSVNESLLTGESLAIAKDLNEPNNQLFKGSTVMSGSSIARVEIIGKNTALGKIGQSLQEIETTKTPLQIQIKSFIRSMVIFGLIAFLIVWGVNYYTSGNLLNGLLHGLTLAMSVLPEEIPVAFSTFMALGAYHLYKKGVIARSPHTVETLGAATVICADKTGTITENKMQISAIYDFASDKDFDYTKDAYSLNEVLEYALWASETDPFDQMEKSIHHIYGEVAPEDKRKDFVFVHEYPLSGTPPIMTHVLSNKKGTSIIAVKGSVEGVLNQSNLTDEQKAGIVIKTKSYASKGFRVLAVAKSNQDLSNLPKTQQEFEFVFIGLIAFYDPPKANMTKILQQFYQAGISVKMITGDYPDTAISIANQIHFKNSSSVLTGKEVMDMDQTTLCQQVKVVDMYARMFPEAKLKVIEALKSNGEVVAMTGDGVNDGPALKAAHIGIAMGLRGSEVAKSAASLILMDDDLSHMTDAVALGRRIYENLKKAIQYIISIHIPIILIVTLPLLLLWKFTDIFSPIHVIFLELIMGPTCSIVFENEPIEAGSMEKEPRKMSSSFFSFKELSVSIIQGFAITAACLGIGYYFMANDHNETLVRTVIYTTLIFSNLFLTFANRSFYYSIITTIQYKNIFIPIIIGISLIVLFLSIYTPAIRNIFEFEALSGLDLLLCFAVAFAGVLWIELYKLFYTRRQFVKKS</sequence>
<dbReference type="GO" id="GO:0016887">
    <property type="term" value="F:ATP hydrolysis activity"/>
    <property type="evidence" value="ECO:0007669"/>
    <property type="project" value="InterPro"/>
</dbReference>
<dbReference type="InterPro" id="IPR059000">
    <property type="entry name" value="ATPase_P-type_domA"/>
</dbReference>
<feature type="domain" description="P-type ATPase A" evidence="9">
    <location>
        <begin position="98"/>
        <end position="201"/>
    </location>
</feature>
<dbReference type="Gene3D" id="3.40.1110.10">
    <property type="entry name" value="Calcium-transporting ATPase, cytoplasmic domain N"/>
    <property type="match status" value="2"/>
</dbReference>
<evidence type="ECO:0000256" key="8">
    <source>
        <dbReference type="SAM" id="Phobius"/>
    </source>
</evidence>
<evidence type="ECO:0000259" key="9">
    <source>
        <dbReference type="Pfam" id="PF00122"/>
    </source>
</evidence>
<feature type="transmembrane region" description="Helical" evidence="8">
    <location>
        <begin position="737"/>
        <end position="757"/>
    </location>
</feature>
<dbReference type="SFLD" id="SFLDS00003">
    <property type="entry name" value="Haloacid_Dehalogenase"/>
    <property type="match status" value="1"/>
</dbReference>
<dbReference type="PROSITE" id="PS00154">
    <property type="entry name" value="ATPASE_E1_E2"/>
    <property type="match status" value="1"/>
</dbReference>
<dbReference type="SUPFAM" id="SSF56784">
    <property type="entry name" value="HAD-like"/>
    <property type="match status" value="1"/>
</dbReference>
<feature type="transmembrane region" description="Helical" evidence="8">
    <location>
        <begin position="627"/>
        <end position="649"/>
    </location>
</feature>
<comment type="caution">
    <text evidence="12">The sequence shown here is derived from an EMBL/GenBank/DDBJ whole genome shotgun (WGS) entry which is preliminary data.</text>
</comment>
<dbReference type="InterPro" id="IPR023298">
    <property type="entry name" value="ATPase_P-typ_TM_dom_sf"/>
</dbReference>
<evidence type="ECO:0000256" key="5">
    <source>
        <dbReference type="ARBA" id="ARBA00022967"/>
    </source>
</evidence>
<dbReference type="Pfam" id="PF00689">
    <property type="entry name" value="Cation_ATPase_C"/>
    <property type="match status" value="1"/>
</dbReference>
<accession>R9GY80</accession>
<evidence type="ECO:0000256" key="1">
    <source>
        <dbReference type="ARBA" id="ARBA00004141"/>
    </source>
</evidence>
<feature type="transmembrane region" description="Helical" evidence="8">
    <location>
        <begin position="67"/>
        <end position="83"/>
    </location>
</feature>
<dbReference type="PATRIC" id="fig|1150600.3.peg.2907"/>
<evidence type="ECO:0000256" key="4">
    <source>
        <dbReference type="ARBA" id="ARBA00022840"/>
    </source>
</evidence>
<dbReference type="SUPFAM" id="SSF81653">
    <property type="entry name" value="Calcium ATPase, transduction domain A"/>
    <property type="match status" value="1"/>
</dbReference>
<feature type="transmembrane region" description="Helical" evidence="8">
    <location>
        <begin position="655"/>
        <end position="676"/>
    </location>
</feature>
<evidence type="ECO:0000313" key="12">
    <source>
        <dbReference type="EMBL" id="EOR93944.1"/>
    </source>
</evidence>
<feature type="transmembrane region" description="Helical" evidence="8">
    <location>
        <begin position="42"/>
        <end position="61"/>
    </location>
</feature>
<dbReference type="RefSeq" id="WP_016196168.1">
    <property type="nucleotide sequence ID" value="NZ_AQPN01000101.1"/>
</dbReference>
<dbReference type="Gene3D" id="1.20.1110.10">
    <property type="entry name" value="Calcium-transporting ATPase, transmembrane domain"/>
    <property type="match status" value="2"/>
</dbReference>
<feature type="transmembrane region" description="Helical" evidence="8">
    <location>
        <begin position="263"/>
        <end position="279"/>
    </location>
</feature>
<dbReference type="Pfam" id="PF00690">
    <property type="entry name" value="Cation_ATPase_N"/>
    <property type="match status" value="1"/>
</dbReference>
<dbReference type="InterPro" id="IPR004014">
    <property type="entry name" value="ATPase_P-typ_cation-transptr_N"/>
</dbReference>
<evidence type="ECO:0000256" key="2">
    <source>
        <dbReference type="ARBA" id="ARBA00022692"/>
    </source>
</evidence>
<dbReference type="InterPro" id="IPR006068">
    <property type="entry name" value="ATPase_P-typ_cation-transptr_C"/>
</dbReference>
<dbReference type="STRING" id="1150600.ADIARSV_2937"/>
<dbReference type="InterPro" id="IPR023214">
    <property type="entry name" value="HAD_sf"/>
</dbReference>
<dbReference type="PRINTS" id="PR00119">
    <property type="entry name" value="CATATPASE"/>
</dbReference>
<evidence type="ECO:0000256" key="3">
    <source>
        <dbReference type="ARBA" id="ARBA00022741"/>
    </source>
</evidence>
<dbReference type="InterPro" id="IPR036412">
    <property type="entry name" value="HAD-like_sf"/>
</dbReference>
<dbReference type="Pfam" id="PF00702">
    <property type="entry name" value="Hydrolase"/>
    <property type="match status" value="1"/>
</dbReference>
<name>R9GY80_9SPHI</name>
<dbReference type="Gene3D" id="2.70.150.10">
    <property type="entry name" value="Calcium-transporting ATPase, cytoplasmic transduction domain A"/>
    <property type="match status" value="1"/>
</dbReference>
<keyword evidence="7 8" id="KW-0472">Membrane</keyword>
<dbReference type="InterPro" id="IPR001757">
    <property type="entry name" value="P_typ_ATPase"/>
</dbReference>
<evidence type="ECO:0000259" key="11">
    <source>
        <dbReference type="Pfam" id="PF00690"/>
    </source>
</evidence>
<dbReference type="InterPro" id="IPR018303">
    <property type="entry name" value="ATPase_P-typ_P_site"/>
</dbReference>
<feature type="transmembrane region" description="Helical" evidence="8">
    <location>
        <begin position="769"/>
        <end position="787"/>
    </location>
</feature>
<dbReference type="PRINTS" id="PR00120">
    <property type="entry name" value="HATPASE"/>
</dbReference>